<keyword evidence="4" id="KW-0796">Tight junction</keyword>
<dbReference type="GO" id="GO:0005923">
    <property type="term" value="C:bicellular tight junction"/>
    <property type="evidence" value="ECO:0007669"/>
    <property type="project" value="UniProtKB-SubCell"/>
</dbReference>
<keyword evidence="5" id="KW-1003">Cell membrane</keyword>
<sequence length="315" mass="35000">MKERSCLLLAIETLADARMIVRVVQIFGFLFTVLGWIFVACTMAMEWWKMTTMGGLGGSNIIKVAWYWSSLWRACFTDSTAVTNCIDFPVLWSVEEYIQGVRGLLMIGLSVGMLGFVLCLMGMECTYIGGKDKHKNRTVLVGGICHIIGALSSFSAYVLYARTVSAEVFFHQVTGQRFDLGTPLFLGWVGSMFEMAGGVFYCVSIRKLLCQKTPDESDAESKASEADSKSKLSAKSQPLSKSKLSVKSVPSSRQETIQQELLRVIRHGHRTGREWDLGRRPVSAEAVWCLRCDRTAAMETMSHSPRFALAVNGVK</sequence>
<evidence type="ECO:0000256" key="5">
    <source>
        <dbReference type="ARBA" id="ARBA00022475"/>
    </source>
</evidence>
<evidence type="ECO:0000256" key="4">
    <source>
        <dbReference type="ARBA" id="ARBA00022427"/>
    </source>
</evidence>
<evidence type="ECO:0000313" key="12">
    <source>
        <dbReference type="EMBL" id="KAJ8389754.1"/>
    </source>
</evidence>
<evidence type="ECO:0000256" key="8">
    <source>
        <dbReference type="ARBA" id="ARBA00022989"/>
    </source>
</evidence>
<comment type="caution">
    <text evidence="12">The sequence shown here is derived from an EMBL/GenBank/DDBJ whole genome shotgun (WGS) entry which is preliminary data.</text>
</comment>
<dbReference type="InterPro" id="IPR004031">
    <property type="entry name" value="PMP22/EMP/MP20/Claudin"/>
</dbReference>
<feature type="region of interest" description="Disordered" evidence="10">
    <location>
        <begin position="220"/>
        <end position="252"/>
    </location>
</feature>
<feature type="transmembrane region" description="Helical" evidence="11">
    <location>
        <begin position="104"/>
        <end position="127"/>
    </location>
</feature>
<feature type="transmembrane region" description="Helical" evidence="11">
    <location>
        <begin position="139"/>
        <end position="160"/>
    </location>
</feature>
<reference evidence="12" key="1">
    <citation type="journal article" date="2023" name="Science">
        <title>Genome structures resolve the early diversification of teleost fishes.</title>
        <authorList>
            <person name="Parey E."/>
            <person name="Louis A."/>
            <person name="Montfort J."/>
            <person name="Bouchez O."/>
            <person name="Roques C."/>
            <person name="Iampietro C."/>
            <person name="Lluch J."/>
            <person name="Castinel A."/>
            <person name="Donnadieu C."/>
            <person name="Desvignes T."/>
            <person name="Floi Bucao C."/>
            <person name="Jouanno E."/>
            <person name="Wen M."/>
            <person name="Mejri S."/>
            <person name="Dirks R."/>
            <person name="Jansen H."/>
            <person name="Henkel C."/>
            <person name="Chen W.J."/>
            <person name="Zahm M."/>
            <person name="Cabau C."/>
            <person name="Klopp C."/>
            <person name="Thompson A.W."/>
            <person name="Robinson-Rechavi M."/>
            <person name="Braasch I."/>
            <person name="Lecointre G."/>
            <person name="Bobe J."/>
            <person name="Postlethwait J.H."/>
            <person name="Berthelot C."/>
            <person name="Roest Crollius H."/>
            <person name="Guiguen Y."/>
        </authorList>
    </citation>
    <scope>NUCLEOTIDE SEQUENCE</scope>
    <source>
        <strain evidence="12">NC1722</strain>
    </source>
</reference>
<evidence type="ECO:0000256" key="6">
    <source>
        <dbReference type="ARBA" id="ARBA00022692"/>
    </source>
</evidence>
<dbReference type="AlphaFoldDB" id="A0AAD7RSU9"/>
<evidence type="ECO:0000256" key="1">
    <source>
        <dbReference type="ARBA" id="ARBA00004435"/>
    </source>
</evidence>
<dbReference type="GO" id="GO:0005198">
    <property type="term" value="F:structural molecule activity"/>
    <property type="evidence" value="ECO:0007669"/>
    <property type="project" value="InterPro"/>
</dbReference>
<comment type="similarity">
    <text evidence="3">Belongs to the claudin family.</text>
</comment>
<dbReference type="PANTHER" id="PTHR12002">
    <property type="entry name" value="CLAUDIN"/>
    <property type="match status" value="1"/>
</dbReference>
<keyword evidence="13" id="KW-1185">Reference proteome</keyword>
<evidence type="ECO:0000256" key="3">
    <source>
        <dbReference type="ARBA" id="ARBA00008295"/>
    </source>
</evidence>
<keyword evidence="6 11" id="KW-0812">Transmembrane</keyword>
<feature type="transmembrane region" description="Helical" evidence="11">
    <location>
        <begin position="20"/>
        <end position="45"/>
    </location>
</feature>
<accession>A0AAD7RSU9</accession>
<evidence type="ECO:0000256" key="2">
    <source>
        <dbReference type="ARBA" id="ARBA00004651"/>
    </source>
</evidence>
<evidence type="ECO:0000256" key="11">
    <source>
        <dbReference type="SAM" id="Phobius"/>
    </source>
</evidence>
<evidence type="ECO:0008006" key="14">
    <source>
        <dbReference type="Google" id="ProtNLM"/>
    </source>
</evidence>
<keyword evidence="7" id="KW-0965">Cell junction</keyword>
<evidence type="ECO:0000256" key="7">
    <source>
        <dbReference type="ARBA" id="ARBA00022949"/>
    </source>
</evidence>
<evidence type="ECO:0000256" key="10">
    <source>
        <dbReference type="SAM" id="MobiDB-lite"/>
    </source>
</evidence>
<dbReference type="GO" id="GO:0005886">
    <property type="term" value="C:plasma membrane"/>
    <property type="evidence" value="ECO:0007669"/>
    <property type="project" value="UniProtKB-SubCell"/>
</dbReference>
<dbReference type="Gene3D" id="1.20.140.150">
    <property type="match status" value="1"/>
</dbReference>
<dbReference type="PRINTS" id="PR01077">
    <property type="entry name" value="CLAUDIN"/>
</dbReference>
<gene>
    <name evidence="12" type="ORF">AAFF_G00114600</name>
</gene>
<protein>
    <recommendedName>
        <fullName evidence="14">Claudin</fullName>
    </recommendedName>
</protein>
<organism evidence="12 13">
    <name type="scientific">Aldrovandia affinis</name>
    <dbReference type="NCBI Taxonomy" id="143900"/>
    <lineage>
        <taxon>Eukaryota</taxon>
        <taxon>Metazoa</taxon>
        <taxon>Chordata</taxon>
        <taxon>Craniata</taxon>
        <taxon>Vertebrata</taxon>
        <taxon>Euteleostomi</taxon>
        <taxon>Actinopterygii</taxon>
        <taxon>Neopterygii</taxon>
        <taxon>Teleostei</taxon>
        <taxon>Notacanthiformes</taxon>
        <taxon>Halosauridae</taxon>
        <taxon>Aldrovandia</taxon>
    </lineage>
</organism>
<feature type="compositionally biased region" description="Low complexity" evidence="10">
    <location>
        <begin position="231"/>
        <end position="252"/>
    </location>
</feature>
<feature type="transmembrane region" description="Helical" evidence="11">
    <location>
        <begin position="180"/>
        <end position="203"/>
    </location>
</feature>
<evidence type="ECO:0000256" key="9">
    <source>
        <dbReference type="ARBA" id="ARBA00023136"/>
    </source>
</evidence>
<proteinExistence type="inferred from homology"/>
<evidence type="ECO:0000313" key="13">
    <source>
        <dbReference type="Proteomes" id="UP001221898"/>
    </source>
</evidence>
<dbReference type="EMBL" id="JAINUG010000178">
    <property type="protein sequence ID" value="KAJ8389754.1"/>
    <property type="molecule type" value="Genomic_DNA"/>
</dbReference>
<name>A0AAD7RSU9_9TELE</name>
<feature type="compositionally biased region" description="Basic and acidic residues" evidence="10">
    <location>
        <begin position="220"/>
        <end position="230"/>
    </location>
</feature>
<keyword evidence="9 11" id="KW-0472">Membrane</keyword>
<dbReference type="Pfam" id="PF00822">
    <property type="entry name" value="PMP22_Claudin"/>
    <property type="match status" value="1"/>
</dbReference>
<dbReference type="InterPro" id="IPR006187">
    <property type="entry name" value="Claudin"/>
</dbReference>
<keyword evidence="8 11" id="KW-1133">Transmembrane helix</keyword>
<dbReference type="Proteomes" id="UP001221898">
    <property type="component" value="Unassembled WGS sequence"/>
</dbReference>
<comment type="subcellular location">
    <subcellularLocation>
        <location evidence="1">Cell junction</location>
        <location evidence="1">Tight junction</location>
    </subcellularLocation>
    <subcellularLocation>
        <location evidence="2">Cell membrane</location>
        <topology evidence="2">Multi-pass membrane protein</topology>
    </subcellularLocation>
</comment>